<dbReference type="GO" id="GO:0120159">
    <property type="term" value="F:rRNA pseudouridine synthase activity"/>
    <property type="evidence" value="ECO:0007669"/>
    <property type="project" value="UniProtKB-ARBA"/>
</dbReference>
<comment type="catalytic activity">
    <reaction evidence="6">
        <text>a uridine in RNA = a pseudouridine in RNA</text>
        <dbReference type="Rhea" id="RHEA:48348"/>
        <dbReference type="Rhea" id="RHEA-COMP:12068"/>
        <dbReference type="Rhea" id="RHEA-COMP:12069"/>
        <dbReference type="ChEBI" id="CHEBI:65314"/>
        <dbReference type="ChEBI" id="CHEBI:65315"/>
    </reaction>
</comment>
<dbReference type="InterPro" id="IPR006225">
    <property type="entry name" value="PsdUridine_synth_RluC/D"/>
</dbReference>
<dbReference type="PANTHER" id="PTHR21600:SF44">
    <property type="entry name" value="RIBOSOMAL LARGE SUBUNIT PSEUDOURIDINE SYNTHASE D"/>
    <property type="match status" value="1"/>
</dbReference>
<protein>
    <recommendedName>
        <fullName evidence="6">Pseudouridine synthase</fullName>
        <ecNumber evidence="6">5.4.99.-</ecNumber>
    </recommendedName>
</protein>
<dbReference type="PROSITE" id="PS50889">
    <property type="entry name" value="S4"/>
    <property type="match status" value="1"/>
</dbReference>
<dbReference type="InterPro" id="IPR006145">
    <property type="entry name" value="PsdUridine_synth_RsuA/RluA"/>
</dbReference>
<dbReference type="SUPFAM" id="SSF55174">
    <property type="entry name" value="Alpha-L RNA-binding motif"/>
    <property type="match status" value="1"/>
</dbReference>
<evidence type="ECO:0000256" key="4">
    <source>
        <dbReference type="PIRSR" id="PIRSR606225-1"/>
    </source>
</evidence>
<dbReference type="EMBL" id="VGLS01000350">
    <property type="protein sequence ID" value="MBM3224544.1"/>
    <property type="molecule type" value="Genomic_DNA"/>
</dbReference>
<comment type="similarity">
    <text evidence="1 6">Belongs to the pseudouridine synthase RluA family.</text>
</comment>
<keyword evidence="3 6" id="KW-0413">Isomerase</keyword>
<keyword evidence="2 5" id="KW-0694">RNA-binding</keyword>
<evidence type="ECO:0000256" key="1">
    <source>
        <dbReference type="ARBA" id="ARBA00010876"/>
    </source>
</evidence>
<dbReference type="Gene3D" id="3.30.2350.10">
    <property type="entry name" value="Pseudouridine synthase"/>
    <property type="match status" value="1"/>
</dbReference>
<evidence type="ECO:0000313" key="9">
    <source>
        <dbReference type="Proteomes" id="UP000712673"/>
    </source>
</evidence>
<evidence type="ECO:0000256" key="5">
    <source>
        <dbReference type="PROSITE-ProRule" id="PRU00182"/>
    </source>
</evidence>
<comment type="caution">
    <text evidence="8">The sequence shown here is derived from an EMBL/GenBank/DDBJ whole genome shotgun (WGS) entry which is preliminary data.</text>
</comment>
<organism evidence="8 9">
    <name type="scientific">Tectimicrobiota bacterium</name>
    <dbReference type="NCBI Taxonomy" id="2528274"/>
    <lineage>
        <taxon>Bacteria</taxon>
        <taxon>Pseudomonadati</taxon>
        <taxon>Nitrospinota/Tectimicrobiota group</taxon>
        <taxon>Candidatus Tectimicrobiota</taxon>
    </lineage>
</organism>
<evidence type="ECO:0000259" key="7">
    <source>
        <dbReference type="SMART" id="SM00363"/>
    </source>
</evidence>
<dbReference type="FunFam" id="3.30.2350.10:FF:000006">
    <property type="entry name" value="Pseudouridine synthase"/>
    <property type="match status" value="1"/>
</dbReference>
<feature type="active site" evidence="4">
    <location>
        <position position="135"/>
    </location>
</feature>
<dbReference type="GO" id="GO:0003723">
    <property type="term" value="F:RNA binding"/>
    <property type="evidence" value="ECO:0007669"/>
    <property type="project" value="UniProtKB-KW"/>
</dbReference>
<dbReference type="AlphaFoldDB" id="A0A937W371"/>
<dbReference type="Gene3D" id="3.10.290.10">
    <property type="entry name" value="RNA-binding S4 domain"/>
    <property type="match status" value="1"/>
</dbReference>
<dbReference type="InterPro" id="IPR020103">
    <property type="entry name" value="PsdUridine_synth_cat_dom_sf"/>
</dbReference>
<name>A0A937W371_UNCTE</name>
<dbReference type="CDD" id="cd02869">
    <property type="entry name" value="PseudoU_synth_RluA_like"/>
    <property type="match status" value="1"/>
</dbReference>
<dbReference type="GO" id="GO:0000455">
    <property type="term" value="P:enzyme-directed rRNA pseudouridine synthesis"/>
    <property type="evidence" value="ECO:0007669"/>
    <property type="project" value="TreeGrafter"/>
</dbReference>
<dbReference type="InterPro" id="IPR006224">
    <property type="entry name" value="PsdUridine_synth_RluA-like_CS"/>
</dbReference>
<evidence type="ECO:0000256" key="3">
    <source>
        <dbReference type="ARBA" id="ARBA00023235"/>
    </source>
</evidence>
<dbReference type="SMART" id="SM00363">
    <property type="entry name" value="S4"/>
    <property type="match status" value="1"/>
</dbReference>
<reference evidence="8" key="1">
    <citation type="submission" date="2019-03" db="EMBL/GenBank/DDBJ databases">
        <title>Lake Tanganyika Metagenome-Assembled Genomes (MAGs).</title>
        <authorList>
            <person name="Tran P."/>
        </authorList>
    </citation>
    <scope>NUCLEOTIDE SEQUENCE</scope>
    <source>
        <strain evidence="8">K_DeepCast_65m_m2_066</strain>
    </source>
</reference>
<dbReference type="NCBIfam" id="TIGR00005">
    <property type="entry name" value="rluA_subfam"/>
    <property type="match status" value="1"/>
</dbReference>
<dbReference type="InterPro" id="IPR050188">
    <property type="entry name" value="RluA_PseudoU_synthase"/>
</dbReference>
<sequence>MHVEVTAADAGTRLDKYLAAQVPELSRSQLQRLIQEGQVQLLHSIATTSTRVREGDVITLTIPPPRPAQPVPEAIDLQIVHEDDALLVINKPPGLVVHPAPGHASGTLVNALLFHCQTLSGVGGEERPGIVHRLDKDTSGLLLVAKHDRSHRHLSAQLQTHTLQRRYLALVRGRLPAMHGTVDAPIGRHPQHRQKMAVVARGGRAARTHYQVLETWGPLSLLQLTLETGRTHQIRVHLAHLGHPVMGDPLYGSGPLRWPAHAVLEQVLNAFPRQALHAEHIRFQHPDTDAWCAFSAALPGDMLALVTHLRLTGARA</sequence>
<dbReference type="PANTHER" id="PTHR21600">
    <property type="entry name" value="MITOCHONDRIAL RNA PSEUDOURIDINE SYNTHASE"/>
    <property type="match status" value="1"/>
</dbReference>
<dbReference type="Proteomes" id="UP000712673">
    <property type="component" value="Unassembled WGS sequence"/>
</dbReference>
<dbReference type="InterPro" id="IPR002942">
    <property type="entry name" value="S4_RNA-bd"/>
</dbReference>
<dbReference type="EC" id="5.4.99.-" evidence="6"/>
<dbReference type="PROSITE" id="PS01129">
    <property type="entry name" value="PSI_RLU"/>
    <property type="match status" value="1"/>
</dbReference>
<feature type="domain" description="RNA-binding S4" evidence="7">
    <location>
        <begin position="12"/>
        <end position="72"/>
    </location>
</feature>
<dbReference type="Pfam" id="PF00849">
    <property type="entry name" value="PseudoU_synth_2"/>
    <property type="match status" value="1"/>
</dbReference>
<comment type="function">
    <text evidence="6">Responsible for synthesis of pseudouridine from uracil.</text>
</comment>
<dbReference type="SUPFAM" id="SSF55120">
    <property type="entry name" value="Pseudouridine synthase"/>
    <property type="match status" value="1"/>
</dbReference>
<accession>A0A937W371</accession>
<gene>
    <name evidence="8" type="ORF">FJZ47_12180</name>
</gene>
<evidence type="ECO:0000313" key="8">
    <source>
        <dbReference type="EMBL" id="MBM3224544.1"/>
    </source>
</evidence>
<evidence type="ECO:0000256" key="2">
    <source>
        <dbReference type="ARBA" id="ARBA00022884"/>
    </source>
</evidence>
<evidence type="ECO:0000256" key="6">
    <source>
        <dbReference type="RuleBase" id="RU362028"/>
    </source>
</evidence>
<proteinExistence type="inferred from homology"/>
<dbReference type="InterPro" id="IPR036986">
    <property type="entry name" value="S4_RNA-bd_sf"/>
</dbReference>
<dbReference type="Pfam" id="PF01479">
    <property type="entry name" value="S4"/>
    <property type="match status" value="1"/>
</dbReference>
<dbReference type="CDD" id="cd00165">
    <property type="entry name" value="S4"/>
    <property type="match status" value="1"/>
</dbReference>